<sequence>MTKRSRACEACQALKVKCEFPSDSSTCERCTRFNITCVPAARKWQRDRIAELEDQVKSLQERLDGTSTQAMSTYAASTRATSVFSTEGNWSTTNSLPSDLGFLDARLDYDSQLKGLKACSTTAAQFWYLIPPVDTSSAPSRLDSMRNETPIKLMALFAVAPPEANIDPQTQEELRTKTLEIIGKAAVGLKSPSVDFIQAALVMSLWIRPSLNMNHANPIQLAFIAHDLGVELGLGGSELQTSAPAWFFRIQGPPTLEMQKTWLASWMTSTMAALGLRRAHVFNWGRSHYEALHALEADGSEPLFLEMLHTTRLHARIATGLELCNVHAFHNIDSDVATATKAQMYNDLDGLNNRPLAHDVQLFFWQRLAAVYVNEPVLHTATNKILFGSPYVAERIGVNDFARPAQVTPNTARALIALMEACHFTIDAVLVMEPGLMLSLPSLCFGPAVSYTLSILVKLFVAVSAPGNTYSQVLTRERIHVREAMKKLISVKERLLHLDPSMGNWNTRIIGSVEWLSVWLDDYESIIEQYESNLEKGTAEHDIRVLSPNGHF</sequence>
<evidence type="ECO:0000256" key="4">
    <source>
        <dbReference type="ARBA" id="ARBA00023163"/>
    </source>
</evidence>
<dbReference type="GO" id="GO:0008270">
    <property type="term" value="F:zinc ion binding"/>
    <property type="evidence" value="ECO:0007669"/>
    <property type="project" value="InterPro"/>
</dbReference>
<dbReference type="SUPFAM" id="SSF57701">
    <property type="entry name" value="Zn2/Cys6 DNA-binding domain"/>
    <property type="match status" value="1"/>
</dbReference>
<evidence type="ECO:0000256" key="2">
    <source>
        <dbReference type="ARBA" id="ARBA00023015"/>
    </source>
</evidence>
<evidence type="ECO:0000256" key="6">
    <source>
        <dbReference type="SAM" id="Coils"/>
    </source>
</evidence>
<dbReference type="OMA" id="ACEACQA"/>
<dbReference type="PANTHER" id="PTHR31845:SF39">
    <property type="entry name" value="TRANSCRIPTION FACTOR PBCR-RELATED"/>
    <property type="match status" value="1"/>
</dbReference>
<dbReference type="STRING" id="36050.A0A1B8ABE8"/>
<accession>A0A1B8ABE8</accession>
<evidence type="ECO:0000256" key="5">
    <source>
        <dbReference type="ARBA" id="ARBA00023242"/>
    </source>
</evidence>
<protein>
    <recommendedName>
        <fullName evidence="7">Zn(2)-C6 fungal-type domain-containing protein</fullName>
    </recommendedName>
</protein>
<keyword evidence="5" id="KW-0539">Nucleus</keyword>
<dbReference type="PANTHER" id="PTHR31845">
    <property type="entry name" value="FINGER DOMAIN PROTEIN, PUTATIVE-RELATED"/>
    <property type="match status" value="1"/>
</dbReference>
<evidence type="ECO:0000256" key="1">
    <source>
        <dbReference type="ARBA" id="ARBA00004123"/>
    </source>
</evidence>
<dbReference type="GO" id="GO:0000981">
    <property type="term" value="F:DNA-binding transcription factor activity, RNA polymerase II-specific"/>
    <property type="evidence" value="ECO:0007669"/>
    <property type="project" value="InterPro"/>
</dbReference>
<evidence type="ECO:0000313" key="9">
    <source>
        <dbReference type="Proteomes" id="UP000091967"/>
    </source>
</evidence>
<dbReference type="GO" id="GO:0000976">
    <property type="term" value="F:transcription cis-regulatory region binding"/>
    <property type="evidence" value="ECO:0007669"/>
    <property type="project" value="TreeGrafter"/>
</dbReference>
<proteinExistence type="predicted"/>
<dbReference type="InterPro" id="IPR036864">
    <property type="entry name" value="Zn2-C6_fun-type_DNA-bd_sf"/>
</dbReference>
<evidence type="ECO:0000313" key="8">
    <source>
        <dbReference type="EMBL" id="OBS17810.1"/>
    </source>
</evidence>
<keyword evidence="6" id="KW-0175">Coiled coil</keyword>
<dbReference type="InterPro" id="IPR001138">
    <property type="entry name" value="Zn2Cys6_DnaBD"/>
</dbReference>
<dbReference type="AlphaFoldDB" id="A0A1B8ABE8"/>
<feature type="domain" description="Zn(2)-C6 fungal-type" evidence="7">
    <location>
        <begin position="7"/>
        <end position="38"/>
    </location>
</feature>
<dbReference type="Gene3D" id="4.10.240.10">
    <property type="entry name" value="Zn(2)-C6 fungal-type DNA-binding domain"/>
    <property type="match status" value="1"/>
</dbReference>
<evidence type="ECO:0000259" key="7">
    <source>
        <dbReference type="PROSITE" id="PS50048"/>
    </source>
</evidence>
<comment type="caution">
    <text evidence="8">The sequence shown here is derived from an EMBL/GenBank/DDBJ whole genome shotgun (WGS) entry which is preliminary data.</text>
</comment>
<name>A0A1B8ABE8_FUSPO</name>
<dbReference type="EMBL" id="LYXU01000004">
    <property type="protein sequence ID" value="OBS17810.1"/>
    <property type="molecule type" value="Genomic_DNA"/>
</dbReference>
<dbReference type="PROSITE" id="PS50048">
    <property type="entry name" value="ZN2_CY6_FUNGAL_2"/>
    <property type="match status" value="1"/>
</dbReference>
<keyword evidence="3" id="KW-0238">DNA-binding</keyword>
<dbReference type="Proteomes" id="UP000091967">
    <property type="component" value="Unassembled WGS sequence"/>
</dbReference>
<dbReference type="GO" id="GO:0005634">
    <property type="term" value="C:nucleus"/>
    <property type="evidence" value="ECO:0007669"/>
    <property type="project" value="UniProtKB-SubCell"/>
</dbReference>
<keyword evidence="9" id="KW-1185">Reference proteome</keyword>
<dbReference type="SMART" id="SM00066">
    <property type="entry name" value="GAL4"/>
    <property type="match status" value="1"/>
</dbReference>
<reference evidence="8 9" key="1">
    <citation type="submission" date="2016-06" db="EMBL/GenBank/DDBJ databases">
        <title>Living apart together: crosstalk between the core and supernumerary genomes in a fungal plant pathogen.</title>
        <authorList>
            <person name="Vanheule A."/>
            <person name="Audenaert K."/>
            <person name="Warris S."/>
            <person name="Van De Geest H."/>
            <person name="Schijlen E."/>
            <person name="Hofte M."/>
            <person name="De Saeger S."/>
            <person name="Haesaert G."/>
            <person name="Waalwijk C."/>
            <person name="Van Der Lee T."/>
        </authorList>
    </citation>
    <scope>NUCLEOTIDE SEQUENCE [LARGE SCALE GENOMIC DNA]</scope>
    <source>
        <strain evidence="8 9">2516</strain>
    </source>
</reference>
<keyword evidence="4" id="KW-0804">Transcription</keyword>
<dbReference type="CDD" id="cd00067">
    <property type="entry name" value="GAL4"/>
    <property type="match status" value="1"/>
</dbReference>
<dbReference type="InterPro" id="IPR051089">
    <property type="entry name" value="prtT"/>
</dbReference>
<organism evidence="8 9">
    <name type="scientific">Fusarium poae</name>
    <dbReference type="NCBI Taxonomy" id="36050"/>
    <lineage>
        <taxon>Eukaryota</taxon>
        <taxon>Fungi</taxon>
        <taxon>Dikarya</taxon>
        <taxon>Ascomycota</taxon>
        <taxon>Pezizomycotina</taxon>
        <taxon>Sordariomycetes</taxon>
        <taxon>Hypocreomycetidae</taxon>
        <taxon>Hypocreales</taxon>
        <taxon>Nectriaceae</taxon>
        <taxon>Fusarium</taxon>
    </lineage>
</organism>
<feature type="coiled-coil region" evidence="6">
    <location>
        <begin position="42"/>
        <end position="69"/>
    </location>
</feature>
<comment type="subcellular location">
    <subcellularLocation>
        <location evidence="1">Nucleus</location>
    </subcellularLocation>
</comment>
<evidence type="ECO:0000256" key="3">
    <source>
        <dbReference type="ARBA" id="ARBA00023125"/>
    </source>
</evidence>
<gene>
    <name evidence="8" type="ORF">FPOA_09540</name>
</gene>
<keyword evidence="2" id="KW-0805">Transcription regulation</keyword>